<gene>
    <name evidence="11" type="ORF">E1284_08540</name>
</gene>
<feature type="compositionally biased region" description="Low complexity" evidence="9">
    <location>
        <begin position="69"/>
        <end position="83"/>
    </location>
</feature>
<evidence type="ECO:0000256" key="5">
    <source>
        <dbReference type="ARBA" id="ARBA00022692"/>
    </source>
</evidence>
<dbReference type="EMBL" id="SMJW01000030">
    <property type="protein sequence ID" value="TDC17615.1"/>
    <property type="molecule type" value="Genomic_DNA"/>
</dbReference>
<feature type="compositionally biased region" description="Basic and acidic residues" evidence="9">
    <location>
        <begin position="28"/>
        <end position="37"/>
    </location>
</feature>
<evidence type="ECO:0000256" key="3">
    <source>
        <dbReference type="ARBA" id="ARBA00022475"/>
    </source>
</evidence>
<evidence type="ECO:0000256" key="9">
    <source>
        <dbReference type="SAM" id="MobiDB-lite"/>
    </source>
</evidence>
<evidence type="ECO:0000256" key="1">
    <source>
        <dbReference type="ARBA" id="ARBA00004651"/>
    </source>
</evidence>
<reference evidence="11 12" key="1">
    <citation type="submission" date="2019-03" db="EMBL/GenBank/DDBJ databases">
        <title>Draft genome sequences of novel Actinobacteria.</title>
        <authorList>
            <person name="Sahin N."/>
            <person name="Ay H."/>
            <person name="Saygin H."/>
        </authorList>
    </citation>
    <scope>NUCLEOTIDE SEQUENCE [LARGE SCALE GENOMIC DNA]</scope>
    <source>
        <strain evidence="11 12">DSM 45347</strain>
    </source>
</reference>
<evidence type="ECO:0000256" key="10">
    <source>
        <dbReference type="SAM" id="Phobius"/>
    </source>
</evidence>
<organism evidence="11 12">
    <name type="scientific">Actinomadura bangladeshensis</name>
    <dbReference type="NCBI Taxonomy" id="453573"/>
    <lineage>
        <taxon>Bacteria</taxon>
        <taxon>Bacillati</taxon>
        <taxon>Actinomycetota</taxon>
        <taxon>Actinomycetes</taxon>
        <taxon>Streptosporangiales</taxon>
        <taxon>Thermomonosporaceae</taxon>
        <taxon>Actinomadura</taxon>
    </lineage>
</organism>
<evidence type="ECO:0000313" key="11">
    <source>
        <dbReference type="EMBL" id="TDC17615.1"/>
    </source>
</evidence>
<evidence type="ECO:0000313" key="12">
    <source>
        <dbReference type="Proteomes" id="UP000295431"/>
    </source>
</evidence>
<keyword evidence="12" id="KW-1185">Reference proteome</keyword>
<keyword evidence="5 10" id="KW-0812">Transmembrane</keyword>
<feature type="transmembrane region" description="Helical" evidence="10">
    <location>
        <begin position="109"/>
        <end position="129"/>
    </location>
</feature>
<proteinExistence type="predicted"/>
<comment type="caution">
    <text evidence="11">The sequence shown here is derived from an EMBL/GenBank/DDBJ whole genome shotgun (WGS) entry which is preliminary data.</text>
</comment>
<dbReference type="CDD" id="cd06579">
    <property type="entry name" value="TM_PBP1_transp_AraH_like"/>
    <property type="match status" value="1"/>
</dbReference>
<dbReference type="Pfam" id="PF02653">
    <property type="entry name" value="BPD_transp_2"/>
    <property type="match status" value="1"/>
</dbReference>
<comment type="subcellular location">
    <subcellularLocation>
        <location evidence="1">Cell membrane</location>
        <topology evidence="1">Multi-pass membrane protein</topology>
    </subcellularLocation>
</comment>
<feature type="transmembrane region" description="Helical" evidence="10">
    <location>
        <begin position="189"/>
        <end position="209"/>
    </location>
</feature>
<dbReference type="PANTHER" id="PTHR32196:SF71">
    <property type="entry name" value="AUTOINDUCER 2 IMPORT SYSTEM PERMEASE PROTEIN LSRD"/>
    <property type="match status" value="1"/>
</dbReference>
<dbReference type="PANTHER" id="PTHR32196">
    <property type="entry name" value="ABC TRANSPORTER PERMEASE PROTEIN YPHD-RELATED-RELATED"/>
    <property type="match status" value="1"/>
</dbReference>
<evidence type="ECO:0000256" key="7">
    <source>
        <dbReference type="ARBA" id="ARBA00023136"/>
    </source>
</evidence>
<feature type="transmembrane region" description="Helical" evidence="10">
    <location>
        <begin position="149"/>
        <end position="168"/>
    </location>
</feature>
<keyword evidence="6 10" id="KW-1133">Transmembrane helix</keyword>
<evidence type="ECO:0000256" key="8">
    <source>
        <dbReference type="ARBA" id="ARBA00039381"/>
    </source>
</evidence>
<sequence>MARRRQPGPRDRRPAGREGLGRPAAALHGEEHRRGTERPGQGRLEHRVRVQAGVPQAVGPPVSREHSARAAVATADPADHTTGTHGGGGGLDEAGPAGRRRGASAVTELLSRYSLIAVLALLWIAFSLWNPSVFLTTANLQTILLQQATVGILALAIVVPLIAGHYDLSSGFQFGLAQSLCAVLVMREGWNPLAAVAVVLMAGMVIGVVNGQLITRLSLPSFTTTLGTGLVILGISEYLTKNQVITGNAAQWFLDLGRGTLLGMPLPFVYLALAGVVLFVMLELTVWGRKAYAVGANPSAARLSGIAADRVVRQSFVVTGGMCALAGCVSVTSLGGSSPVVGFGSLLPAFAAAFLGATCIRPGRYNVAGTVVAVYVIGVGIIGLQQKGAAVYVQDLFNGGALLIAVVVAELVRRRRVAA</sequence>
<keyword evidence="3" id="KW-1003">Cell membrane</keyword>
<dbReference type="OrthoDB" id="3468954at2"/>
<feature type="region of interest" description="Disordered" evidence="9">
    <location>
        <begin position="1"/>
        <end position="98"/>
    </location>
</feature>
<accession>A0A4R4P687</accession>
<keyword evidence="4" id="KW-0997">Cell inner membrane</keyword>
<feature type="transmembrane region" description="Helical" evidence="10">
    <location>
        <begin position="340"/>
        <end position="360"/>
    </location>
</feature>
<dbReference type="GO" id="GO:0022857">
    <property type="term" value="F:transmembrane transporter activity"/>
    <property type="evidence" value="ECO:0007669"/>
    <property type="project" value="InterPro"/>
</dbReference>
<protein>
    <recommendedName>
        <fullName evidence="8">Autoinducer 2 import system permease protein LsrD</fullName>
    </recommendedName>
</protein>
<feature type="transmembrane region" description="Helical" evidence="10">
    <location>
        <begin position="396"/>
        <end position="412"/>
    </location>
</feature>
<evidence type="ECO:0000256" key="6">
    <source>
        <dbReference type="ARBA" id="ARBA00022989"/>
    </source>
</evidence>
<dbReference type="Proteomes" id="UP000295431">
    <property type="component" value="Unassembled WGS sequence"/>
</dbReference>
<feature type="transmembrane region" description="Helical" evidence="10">
    <location>
        <begin position="261"/>
        <end position="282"/>
    </location>
</feature>
<dbReference type="InterPro" id="IPR001851">
    <property type="entry name" value="ABC_transp_permease"/>
</dbReference>
<dbReference type="GO" id="GO:0005886">
    <property type="term" value="C:plasma membrane"/>
    <property type="evidence" value="ECO:0007669"/>
    <property type="project" value="UniProtKB-SubCell"/>
</dbReference>
<evidence type="ECO:0000256" key="2">
    <source>
        <dbReference type="ARBA" id="ARBA00022448"/>
    </source>
</evidence>
<feature type="transmembrane region" description="Helical" evidence="10">
    <location>
        <begin position="367"/>
        <end position="384"/>
    </location>
</feature>
<feature type="transmembrane region" description="Helical" evidence="10">
    <location>
        <begin position="221"/>
        <end position="240"/>
    </location>
</feature>
<name>A0A4R4P687_9ACTN</name>
<dbReference type="AlphaFoldDB" id="A0A4R4P687"/>
<keyword evidence="7 10" id="KW-0472">Membrane</keyword>
<keyword evidence="2" id="KW-0813">Transport</keyword>
<evidence type="ECO:0000256" key="4">
    <source>
        <dbReference type="ARBA" id="ARBA00022519"/>
    </source>
</evidence>
<feature type="compositionally biased region" description="Basic and acidic residues" evidence="9">
    <location>
        <begin position="8"/>
        <end position="20"/>
    </location>
</feature>